<protein>
    <submittedName>
        <fullName evidence="3">Chromosome segregation ATPase</fullName>
    </submittedName>
</protein>
<dbReference type="VEuPathDB" id="MicrosporidiaDB:NBO_270g0002"/>
<evidence type="ECO:0000313" key="3">
    <source>
        <dbReference type="EMBL" id="EOB12993.1"/>
    </source>
</evidence>
<proteinExistence type="predicted"/>
<reference evidence="3 4" key="1">
    <citation type="journal article" date="2013" name="BMC Genomics">
        <title>Comparative genomics of parasitic silkworm microsporidia reveal an association between genome expansion and host adaptation.</title>
        <authorList>
            <person name="Pan G."/>
            <person name="Xu J."/>
            <person name="Li T."/>
            <person name="Xia Q."/>
            <person name="Liu S.L."/>
            <person name="Zhang G."/>
            <person name="Li S."/>
            <person name="Li C."/>
            <person name="Liu H."/>
            <person name="Yang L."/>
            <person name="Liu T."/>
            <person name="Zhang X."/>
            <person name="Wu Z."/>
            <person name="Fan W."/>
            <person name="Dang X."/>
            <person name="Xiang H."/>
            <person name="Tao M."/>
            <person name="Li Y."/>
            <person name="Hu J."/>
            <person name="Li Z."/>
            <person name="Lin L."/>
            <person name="Luo J."/>
            <person name="Geng L."/>
            <person name="Wang L."/>
            <person name="Long M."/>
            <person name="Wan Y."/>
            <person name="He N."/>
            <person name="Zhang Z."/>
            <person name="Lu C."/>
            <person name="Keeling P.J."/>
            <person name="Wang J."/>
            <person name="Xiang Z."/>
            <person name="Zhou Z."/>
        </authorList>
    </citation>
    <scope>NUCLEOTIDE SEQUENCE [LARGE SCALE GENOMIC DNA]</scope>
    <source>
        <strain evidence="4">CQ1 / CVCC 102059</strain>
    </source>
</reference>
<evidence type="ECO:0000256" key="1">
    <source>
        <dbReference type="SAM" id="Coils"/>
    </source>
</evidence>
<evidence type="ECO:0000313" key="4">
    <source>
        <dbReference type="Proteomes" id="UP000016927"/>
    </source>
</evidence>
<dbReference type="HOGENOM" id="CLU_1461731_0_0_1"/>
<dbReference type="Proteomes" id="UP000016927">
    <property type="component" value="Unassembled WGS sequence"/>
</dbReference>
<organism evidence="3 4">
    <name type="scientific">Nosema bombycis (strain CQ1 / CVCC 102059)</name>
    <name type="common">Microsporidian parasite</name>
    <name type="synonym">Pebrine of silkworm</name>
    <dbReference type="NCBI Taxonomy" id="578461"/>
    <lineage>
        <taxon>Eukaryota</taxon>
        <taxon>Fungi</taxon>
        <taxon>Fungi incertae sedis</taxon>
        <taxon>Microsporidia</taxon>
        <taxon>Nosematidae</taxon>
        <taxon>Nosema</taxon>
    </lineage>
</organism>
<gene>
    <name evidence="3" type="ORF">NBO_270g0002</name>
</gene>
<feature type="coiled-coil region" evidence="1">
    <location>
        <begin position="16"/>
        <end position="43"/>
    </location>
</feature>
<name>R0MJN0_NOSB1</name>
<dbReference type="AlphaFoldDB" id="R0MJN0"/>
<dbReference type="EMBL" id="KB909178">
    <property type="protein sequence ID" value="EOB12993.1"/>
    <property type="molecule type" value="Genomic_DNA"/>
</dbReference>
<evidence type="ECO:0000256" key="2">
    <source>
        <dbReference type="SAM" id="MobiDB-lite"/>
    </source>
</evidence>
<sequence>MLEETQQTQSKVEGILERIMGKLEGLEKDKEILEENDKLEKEKRRYEIGYKQREILEINEKIDGRRVGEGEDGRDVDGKDTDNNLNNEHHINNNDIYLDDLHVEFELQQIRKKITQNLKFTNTLTNPPPPSYESKITNLSNQLKDLNEKKLKIKEIYEKNLIELEGLKKLKREVSKGVSGDVMRI</sequence>
<keyword evidence="4" id="KW-1185">Reference proteome</keyword>
<feature type="region of interest" description="Disordered" evidence="2">
    <location>
        <begin position="66"/>
        <end position="87"/>
    </location>
</feature>
<accession>R0MJN0</accession>
<keyword evidence="1" id="KW-0175">Coiled coil</keyword>